<dbReference type="GO" id="GO:0016020">
    <property type="term" value="C:membrane"/>
    <property type="evidence" value="ECO:0007669"/>
    <property type="project" value="UniProtKB-SubCell"/>
</dbReference>
<dbReference type="NCBIfam" id="TIGR01145">
    <property type="entry name" value="ATP_synt_delta"/>
    <property type="match status" value="1"/>
</dbReference>
<dbReference type="GeneID" id="14540665"/>
<protein>
    <recommendedName>
        <fullName evidence="3">ATP synthase subunit 5, mitochondrial</fullName>
    </recommendedName>
</protein>
<keyword evidence="7" id="KW-0472">Membrane</keyword>
<gene>
    <name evidence="9" type="ORF">CORT_0D06910</name>
</gene>
<evidence type="ECO:0000256" key="2">
    <source>
        <dbReference type="ARBA" id="ARBA00007046"/>
    </source>
</evidence>
<keyword evidence="10" id="KW-1185">Reference proteome</keyword>
<comment type="subcellular location">
    <subcellularLocation>
        <location evidence="1">Membrane</location>
    </subcellularLocation>
</comment>
<reference evidence="9 10" key="1">
    <citation type="journal article" date="2012" name="PLoS ONE">
        <title>Sequence and analysis of the genome of the pathogenic yeast Candida orthopsilosis.</title>
        <authorList>
            <person name="Riccombeni A."/>
            <person name="Vidanes G."/>
            <person name="Proux-Wera E."/>
            <person name="Wolfe K.H."/>
            <person name="Butler G."/>
        </authorList>
    </citation>
    <scope>NUCLEOTIDE SEQUENCE [LARGE SCALE GENOMIC DNA]</scope>
    <source>
        <strain evidence="9 10">Co 90-125</strain>
    </source>
</reference>
<dbReference type="PRINTS" id="PR00125">
    <property type="entry name" value="ATPASEDELTA"/>
</dbReference>
<dbReference type="OrthoDB" id="1262810at2759"/>
<dbReference type="GO" id="GO:0046933">
    <property type="term" value="F:proton-transporting ATP synthase activity, rotational mechanism"/>
    <property type="evidence" value="ECO:0007669"/>
    <property type="project" value="InterPro"/>
</dbReference>
<dbReference type="HOGENOM" id="CLU_085114_0_0_1"/>
<sequence length="215" mass="23312">MISRVFTRSLASTRVLANNAASAAKNAKPPIQLFGIDGTYANSLYSATIQQSDMNQTYNSLKKVENVIKGDPKLEEALTNPALTKDDRISIVKQVNNSLQLDNTTANFLLVLAENNRLGNFPSIFKKFGMLNDAHNGVIEAKVTSAKPLESKVLKRLESSIGGSSFVGQGKTLKLKNEVNPDIKGGLVVEVGDRIVDVSIANKVAKLNQTLRENL</sequence>
<dbReference type="PROSITE" id="PS00389">
    <property type="entry name" value="ATPASE_DELTA"/>
    <property type="match status" value="1"/>
</dbReference>
<evidence type="ECO:0000256" key="5">
    <source>
        <dbReference type="ARBA" id="ARBA00022781"/>
    </source>
</evidence>
<evidence type="ECO:0000256" key="4">
    <source>
        <dbReference type="ARBA" id="ARBA00022448"/>
    </source>
</evidence>
<keyword evidence="4" id="KW-0813">Transport</keyword>
<dbReference type="HAMAP" id="MF_01416">
    <property type="entry name" value="ATP_synth_delta_bact"/>
    <property type="match status" value="1"/>
</dbReference>
<evidence type="ECO:0000313" key="10">
    <source>
        <dbReference type="Proteomes" id="UP000005018"/>
    </source>
</evidence>
<dbReference type="SUPFAM" id="SSF47928">
    <property type="entry name" value="N-terminal domain of the delta subunit of the F1F0-ATP synthase"/>
    <property type="match status" value="1"/>
</dbReference>
<dbReference type="AlphaFoldDB" id="H8X5R6"/>
<comment type="similarity">
    <text evidence="2">Belongs to the ATPase delta chain family.</text>
</comment>
<dbReference type="EMBL" id="HE681722">
    <property type="protein sequence ID" value="CCG23524.1"/>
    <property type="molecule type" value="Genomic_DNA"/>
</dbReference>
<dbReference type="RefSeq" id="XP_003869657.1">
    <property type="nucleotide sequence ID" value="XM_003869608.1"/>
</dbReference>
<evidence type="ECO:0000256" key="3">
    <source>
        <dbReference type="ARBA" id="ARBA00014723"/>
    </source>
</evidence>
<dbReference type="KEGG" id="cot:CORT_0D06910"/>
<evidence type="ECO:0000313" key="9">
    <source>
        <dbReference type="EMBL" id="CCG23524.1"/>
    </source>
</evidence>
<dbReference type="Pfam" id="PF00213">
    <property type="entry name" value="OSCP"/>
    <property type="match status" value="1"/>
</dbReference>
<dbReference type="Gene3D" id="1.10.520.20">
    <property type="entry name" value="N-terminal domain of the delta subunit of the F1F0-ATP synthase"/>
    <property type="match status" value="1"/>
</dbReference>
<evidence type="ECO:0000256" key="8">
    <source>
        <dbReference type="ARBA" id="ARBA00023310"/>
    </source>
</evidence>
<accession>H8X5R6</accession>
<dbReference type="eggNOG" id="KOG1662">
    <property type="taxonomic scope" value="Eukaryota"/>
</dbReference>
<dbReference type="InterPro" id="IPR026015">
    <property type="entry name" value="ATP_synth_OSCP/delta_N_sf"/>
</dbReference>
<evidence type="ECO:0000256" key="7">
    <source>
        <dbReference type="ARBA" id="ARBA00023136"/>
    </source>
</evidence>
<dbReference type="InterPro" id="IPR020781">
    <property type="entry name" value="ATPase_OSCP/d_CS"/>
</dbReference>
<keyword evidence="5" id="KW-0375">Hydrogen ion transport</keyword>
<dbReference type="PANTHER" id="PTHR11910">
    <property type="entry name" value="ATP SYNTHASE DELTA CHAIN"/>
    <property type="match status" value="1"/>
</dbReference>
<name>H8X5R6_CANO9</name>
<keyword evidence="8" id="KW-0066">ATP synthesis</keyword>
<dbReference type="Proteomes" id="UP000005018">
    <property type="component" value="Chromosome 4"/>
</dbReference>
<dbReference type="InterPro" id="IPR000711">
    <property type="entry name" value="ATPase_OSCP/dsu"/>
</dbReference>
<organism evidence="9 10">
    <name type="scientific">Candida orthopsilosis (strain 90-125)</name>
    <name type="common">Yeast</name>
    <dbReference type="NCBI Taxonomy" id="1136231"/>
    <lineage>
        <taxon>Eukaryota</taxon>
        <taxon>Fungi</taxon>
        <taxon>Dikarya</taxon>
        <taxon>Ascomycota</taxon>
        <taxon>Saccharomycotina</taxon>
        <taxon>Pichiomycetes</taxon>
        <taxon>Debaryomycetaceae</taxon>
        <taxon>Candida/Lodderomyces clade</taxon>
        <taxon>Candida</taxon>
    </lineage>
</organism>
<proteinExistence type="inferred from homology"/>
<evidence type="ECO:0000256" key="1">
    <source>
        <dbReference type="ARBA" id="ARBA00004370"/>
    </source>
</evidence>
<keyword evidence="6" id="KW-0406">Ion transport</keyword>
<evidence type="ECO:0000256" key="6">
    <source>
        <dbReference type="ARBA" id="ARBA00023065"/>
    </source>
</evidence>